<name>A0AAJ1TG84_9BACL</name>
<feature type="domain" description="Orn/Lys/Arg decarboxylases family 1 pyridoxal-P attachment site" evidence="6">
    <location>
        <begin position="7"/>
        <end position="297"/>
    </location>
</feature>
<dbReference type="GO" id="GO:0008923">
    <property type="term" value="F:lysine decarboxylase activity"/>
    <property type="evidence" value="ECO:0007669"/>
    <property type="project" value="UniProtKB-EC"/>
</dbReference>
<dbReference type="PANTHER" id="PTHR43277">
    <property type="entry name" value="ARGININE DECARBOXYLASE"/>
    <property type="match status" value="1"/>
</dbReference>
<dbReference type="SUPFAM" id="SSF55904">
    <property type="entry name" value="Ornithine decarboxylase C-terminal domain"/>
    <property type="match status" value="1"/>
</dbReference>
<sequence>MENQQETPIYEALLHHREKKADSYHVPGHKQGENFVEHKDDLFQSILQMDQTEITGLDDLHHPSGVIARAECLAAEAFGAGKTFYLVGGSTAGNIASILTMCLPGDQVILQRSCHQSIFHGCMLAGVSPIYWTDTYDMYTGFEKPLDLDWLAEKCRQNKIKLVVITSPSYYGVIQPVREIADICHQFDVALLVDEAHGAHFGFHPDLPDSALSQGADLVVQSTHKMLGSMTMSSMLHVGSSRARINDLERQLRVVQSSSPSYPLLASLDLARKQVAVDGLNLFGRLLTELDQFKKDTFPKCRWVQEYSLHHLVCRQDPCKMVIASGGQTSGIEMQTFLEDKGIYTELADDRRVLFCFSLAHPEGSLTRLKKALLELDGWLGNRESKLFERNTLALQLPSTTEFVLSFQEIRKYSQDRLKLEEAVEGIITEPIVPYPPGIPVLLPGERLTFEWMEYLRDADQAGYRIRGLYQNQLTSEVSVNIVKNSFMD</sequence>
<organism evidence="8 9">
    <name type="scientific">Croceifilum oryzae</name>
    <dbReference type="NCBI Taxonomy" id="1553429"/>
    <lineage>
        <taxon>Bacteria</taxon>
        <taxon>Bacillati</taxon>
        <taxon>Bacillota</taxon>
        <taxon>Bacilli</taxon>
        <taxon>Bacillales</taxon>
        <taxon>Thermoactinomycetaceae</taxon>
        <taxon>Croceifilum</taxon>
    </lineage>
</organism>
<proteinExistence type="inferred from homology"/>
<dbReference type="InterPro" id="IPR015424">
    <property type="entry name" value="PyrdxlP-dep_Trfase"/>
</dbReference>
<evidence type="ECO:0000256" key="5">
    <source>
        <dbReference type="ARBA" id="ARBA00023239"/>
    </source>
</evidence>
<evidence type="ECO:0000256" key="4">
    <source>
        <dbReference type="ARBA" id="ARBA00022898"/>
    </source>
</evidence>
<dbReference type="InterPro" id="IPR008286">
    <property type="entry name" value="Prn/Lys/Arg_de-COase_C"/>
</dbReference>
<dbReference type="SUPFAM" id="SSF53383">
    <property type="entry name" value="PLP-dependent transferases"/>
    <property type="match status" value="1"/>
</dbReference>
<keyword evidence="4" id="KW-0663">Pyridoxal phosphate</keyword>
<dbReference type="InterPro" id="IPR052357">
    <property type="entry name" value="Orn_Lys_Arg_decarboxylase-I"/>
</dbReference>
<dbReference type="Pfam" id="PF03711">
    <property type="entry name" value="OKR_DC_1_C"/>
    <property type="match status" value="1"/>
</dbReference>
<dbReference type="Gene3D" id="3.90.105.10">
    <property type="entry name" value="Molybdopterin biosynthesis moea protein, domain 2"/>
    <property type="match status" value="1"/>
</dbReference>
<dbReference type="PANTHER" id="PTHR43277:SF3">
    <property type="entry name" value="DECARBOXYLASE, PUTATIVE-RELATED"/>
    <property type="match status" value="1"/>
</dbReference>
<dbReference type="InterPro" id="IPR000310">
    <property type="entry name" value="Orn/Lys/Arg_deCO2ase_major_dom"/>
</dbReference>
<comment type="caution">
    <text evidence="8">The sequence shown here is derived from an EMBL/GenBank/DDBJ whole genome shotgun (WGS) entry which is preliminary data.</text>
</comment>
<protein>
    <submittedName>
        <fullName evidence="8">Lysine decarboxylase</fullName>
        <ecNumber evidence="8">4.1.1.18</ecNumber>
    </submittedName>
</protein>
<evidence type="ECO:0000259" key="6">
    <source>
        <dbReference type="Pfam" id="PF01276"/>
    </source>
</evidence>
<accession>A0AAJ1TG84</accession>
<dbReference type="Proteomes" id="UP001238450">
    <property type="component" value="Unassembled WGS sequence"/>
</dbReference>
<comment type="similarity">
    <text evidence="2">Belongs to the Orn/Lys/Arg decarboxylase class-I family.</text>
</comment>
<keyword evidence="5 8" id="KW-0456">Lyase</keyword>
<dbReference type="AlphaFoldDB" id="A0AAJ1TG84"/>
<gene>
    <name evidence="8" type="ORF">J2Z48_002498</name>
</gene>
<dbReference type="Gene3D" id="3.40.640.10">
    <property type="entry name" value="Type I PLP-dependent aspartate aminotransferase-like (Major domain)"/>
    <property type="match status" value="1"/>
</dbReference>
<keyword evidence="3" id="KW-0210">Decarboxylase</keyword>
<evidence type="ECO:0000313" key="9">
    <source>
        <dbReference type="Proteomes" id="UP001238450"/>
    </source>
</evidence>
<evidence type="ECO:0000256" key="3">
    <source>
        <dbReference type="ARBA" id="ARBA00022793"/>
    </source>
</evidence>
<evidence type="ECO:0000259" key="7">
    <source>
        <dbReference type="Pfam" id="PF03711"/>
    </source>
</evidence>
<dbReference type="RefSeq" id="WP_307253924.1">
    <property type="nucleotide sequence ID" value="NZ_JAUSUV010000010.1"/>
</dbReference>
<evidence type="ECO:0000256" key="2">
    <source>
        <dbReference type="ARBA" id="ARBA00010671"/>
    </source>
</evidence>
<evidence type="ECO:0000256" key="1">
    <source>
        <dbReference type="ARBA" id="ARBA00001933"/>
    </source>
</evidence>
<reference evidence="8 9" key="1">
    <citation type="submission" date="2023-07" db="EMBL/GenBank/DDBJ databases">
        <title>Genomic Encyclopedia of Type Strains, Phase IV (KMG-IV): sequencing the most valuable type-strain genomes for metagenomic binning, comparative biology and taxonomic classification.</title>
        <authorList>
            <person name="Goeker M."/>
        </authorList>
    </citation>
    <scope>NUCLEOTIDE SEQUENCE [LARGE SCALE GENOMIC DNA]</scope>
    <source>
        <strain evidence="8 9">DSM 46876</strain>
    </source>
</reference>
<evidence type="ECO:0000313" key="8">
    <source>
        <dbReference type="EMBL" id="MDQ0418308.1"/>
    </source>
</evidence>
<keyword evidence="9" id="KW-1185">Reference proteome</keyword>
<dbReference type="InterPro" id="IPR015421">
    <property type="entry name" value="PyrdxlP-dep_Trfase_major"/>
</dbReference>
<dbReference type="InterPro" id="IPR036633">
    <property type="entry name" value="Prn/Lys/Arg_de-COase_C_sf"/>
</dbReference>
<dbReference type="EMBL" id="JAUSUV010000010">
    <property type="protein sequence ID" value="MDQ0418308.1"/>
    <property type="molecule type" value="Genomic_DNA"/>
</dbReference>
<dbReference type="EC" id="4.1.1.18" evidence="8"/>
<comment type="cofactor">
    <cofactor evidence="1">
        <name>pyridoxal 5'-phosphate</name>
        <dbReference type="ChEBI" id="CHEBI:597326"/>
    </cofactor>
</comment>
<dbReference type="Pfam" id="PF01276">
    <property type="entry name" value="OKR_DC_1"/>
    <property type="match status" value="1"/>
</dbReference>
<feature type="domain" description="Orn/Lys/Arg decarboxylase C-terminal" evidence="7">
    <location>
        <begin position="406"/>
        <end position="466"/>
    </location>
</feature>